<dbReference type="InterPro" id="IPR013022">
    <property type="entry name" value="Xyl_isomerase-like_TIM-brl"/>
</dbReference>
<feature type="non-terminal residue" evidence="2">
    <location>
        <position position="222"/>
    </location>
</feature>
<dbReference type="Pfam" id="PF01261">
    <property type="entry name" value="AP_endonuc_2"/>
    <property type="match status" value="1"/>
</dbReference>
<dbReference type="PANTHER" id="PTHR12110">
    <property type="entry name" value="HYDROXYPYRUVATE ISOMERASE"/>
    <property type="match status" value="1"/>
</dbReference>
<dbReference type="Gene3D" id="3.20.20.150">
    <property type="entry name" value="Divalent-metal-dependent TIM barrel enzymes"/>
    <property type="match status" value="1"/>
</dbReference>
<dbReference type="EMBL" id="UINC01128689">
    <property type="protein sequence ID" value="SVD08609.1"/>
    <property type="molecule type" value="Genomic_DNA"/>
</dbReference>
<reference evidence="2" key="1">
    <citation type="submission" date="2018-05" db="EMBL/GenBank/DDBJ databases">
        <authorList>
            <person name="Lanie J.A."/>
            <person name="Ng W.-L."/>
            <person name="Kazmierczak K.M."/>
            <person name="Andrzejewski T.M."/>
            <person name="Davidsen T.M."/>
            <person name="Wayne K.J."/>
            <person name="Tettelin H."/>
            <person name="Glass J.I."/>
            <person name="Rusch D."/>
            <person name="Podicherti R."/>
            <person name="Tsui H.-C.T."/>
            <person name="Winkler M.E."/>
        </authorList>
    </citation>
    <scope>NUCLEOTIDE SEQUENCE</scope>
</reference>
<dbReference type="InterPro" id="IPR050312">
    <property type="entry name" value="IolE/XylAMocC-like"/>
</dbReference>
<dbReference type="SUPFAM" id="SSF51658">
    <property type="entry name" value="Xylose isomerase-like"/>
    <property type="match status" value="1"/>
</dbReference>
<dbReference type="InterPro" id="IPR036237">
    <property type="entry name" value="Xyl_isomerase-like_sf"/>
</dbReference>
<organism evidence="2">
    <name type="scientific">marine metagenome</name>
    <dbReference type="NCBI Taxonomy" id="408172"/>
    <lineage>
        <taxon>unclassified sequences</taxon>
        <taxon>metagenomes</taxon>
        <taxon>ecological metagenomes</taxon>
    </lineage>
</organism>
<evidence type="ECO:0000259" key="1">
    <source>
        <dbReference type="Pfam" id="PF01261"/>
    </source>
</evidence>
<feature type="domain" description="Xylose isomerase-like TIM barrel" evidence="1">
    <location>
        <begin position="20"/>
        <end position="207"/>
    </location>
</feature>
<evidence type="ECO:0000313" key="2">
    <source>
        <dbReference type="EMBL" id="SVD08609.1"/>
    </source>
</evidence>
<name>A0A382SFG0_9ZZZZ</name>
<dbReference type="PANTHER" id="PTHR12110:SF52">
    <property type="entry name" value="XYLOSE ISOMERASE"/>
    <property type="match status" value="1"/>
</dbReference>
<protein>
    <recommendedName>
        <fullName evidence="1">Xylose isomerase-like TIM barrel domain-containing protein</fullName>
    </recommendedName>
</protein>
<accession>A0A382SFG0</accession>
<dbReference type="AlphaFoldDB" id="A0A382SFG0"/>
<sequence length="222" mass="23302">MKISCCIWALPIDEEVAVPRVAEMGFSCIDVRPPAFERPEVVDATVRVGLGVSCLAASFGLPEGASLDHEDAAPRAGAIAFTERAIELAARLGADAVYLVPGTDGSEAVLARYAAVVGPLAQRAQDRGLSLSLEHFPGLSLPTVAATRDFVERVDHPNLHVLVDIGHAQMEGITPAAAVDIAGDRLGYVHLDDNDGVGELHQGLLDGMLTEKSLADTFSALT</sequence>
<gene>
    <name evidence="2" type="ORF">METZ01_LOCUS361463</name>
</gene>
<proteinExistence type="predicted"/>